<dbReference type="InterPro" id="IPR008862">
    <property type="entry name" value="Tcp11"/>
</dbReference>
<evidence type="ECO:0000256" key="3">
    <source>
        <dbReference type="SAM" id="MobiDB-lite"/>
    </source>
</evidence>
<name>A0A6U8LQ19_9EUGL</name>
<feature type="region of interest" description="Disordered" evidence="3">
    <location>
        <begin position="243"/>
        <end position="267"/>
    </location>
</feature>
<dbReference type="GO" id="GO:0007165">
    <property type="term" value="P:signal transduction"/>
    <property type="evidence" value="ECO:0007669"/>
    <property type="project" value="TreeGrafter"/>
</dbReference>
<comment type="similarity">
    <text evidence="1">Belongs to the TCP11 family.</text>
</comment>
<feature type="compositionally biased region" description="Low complexity" evidence="3">
    <location>
        <begin position="203"/>
        <end position="218"/>
    </location>
</feature>
<reference evidence="4" key="1">
    <citation type="submission" date="2021-01" db="EMBL/GenBank/DDBJ databases">
        <authorList>
            <person name="Corre E."/>
            <person name="Pelletier E."/>
            <person name="Niang G."/>
            <person name="Scheremetjew M."/>
            <person name="Finn R."/>
            <person name="Kale V."/>
            <person name="Holt S."/>
            <person name="Cochrane G."/>
            <person name="Meng A."/>
            <person name="Brown T."/>
            <person name="Cohen L."/>
        </authorList>
    </citation>
    <scope>NUCLEOTIDE SEQUENCE</scope>
    <source>
        <strain evidence="4">NIES-381</strain>
    </source>
</reference>
<dbReference type="PANTHER" id="PTHR12832:SF11">
    <property type="entry name" value="LD23868P"/>
    <property type="match status" value="1"/>
</dbReference>
<evidence type="ECO:0000313" key="4">
    <source>
        <dbReference type="EMBL" id="CAD9037089.1"/>
    </source>
</evidence>
<feature type="region of interest" description="Disordered" evidence="3">
    <location>
        <begin position="194"/>
        <end position="220"/>
    </location>
</feature>
<dbReference type="AlphaFoldDB" id="A0A6U8LQ19"/>
<evidence type="ECO:0000256" key="2">
    <source>
        <dbReference type="SAM" id="Coils"/>
    </source>
</evidence>
<protein>
    <submittedName>
        <fullName evidence="4">Uncharacterized protein</fullName>
    </submittedName>
</protein>
<dbReference type="Pfam" id="PF05794">
    <property type="entry name" value="Tcp11"/>
    <property type="match status" value="1"/>
</dbReference>
<gene>
    <name evidence="4" type="ORF">EGYM00392_LOCUS48247</name>
    <name evidence="5" type="ORF">EGYM00392_LOCUS48248</name>
</gene>
<keyword evidence="2" id="KW-0175">Coiled coil</keyword>
<dbReference type="EMBL" id="HBGA01130224">
    <property type="protein sequence ID" value="CAD9037090.1"/>
    <property type="molecule type" value="Transcribed_RNA"/>
</dbReference>
<dbReference type="EMBL" id="HBGA01130223">
    <property type="protein sequence ID" value="CAD9037089.1"/>
    <property type="molecule type" value="Transcribed_RNA"/>
</dbReference>
<evidence type="ECO:0000256" key="1">
    <source>
        <dbReference type="ARBA" id="ARBA00010954"/>
    </source>
</evidence>
<dbReference type="PANTHER" id="PTHR12832">
    <property type="entry name" value="TESTIS-SPECIFIC PROTEIN PBS13 T-COMPLEX 11"/>
    <property type="match status" value="1"/>
</dbReference>
<proteinExistence type="inferred from homology"/>
<accession>A0A6U8LQ19</accession>
<feature type="compositionally biased region" description="Pro residues" evidence="3">
    <location>
        <begin position="248"/>
        <end position="259"/>
    </location>
</feature>
<evidence type="ECO:0000313" key="5">
    <source>
        <dbReference type="EMBL" id="CAD9037090.1"/>
    </source>
</evidence>
<sequence length="728" mass="80634">MPPLDQQIVGDFRKFDISISRAQQDEDFQNRVANPSVAAPVLDLICKRYSSDVAQGPLNITPRLFLSAYLVIGTGFLDHHDPKDAELYAVALRLLSAFETLCRLLELDEARDVQEALQAFARSYRDYAPKFVAWKQVDRQRLIDRYIATYLEVERAHEANRLGDVSKDVPAFCQEIRRQLQQVGGQAALDQLDAERSQPQPPTEAMAPAPATAQADPTSVATPLATATESTRQPILQKIGYEDQTPVPQVPPAPEPPGQARPSLSDQQVQQLREAYAKAKLAHGSVCGFAAAAATPKPNEPRSTNDQLRAIAERAFWDVLREEVSMDPPNYMRLGVLINEATDILSSCLPRDSHFKKELQNTLDWEVLQKTLSPELLKNFVCFVMGKVLELEAPVHNKATNEATQKMCEALDGDFHPGLVVDAFKFVIDKLRNLQEEVDGFRRKMAMLQLKPQAVPLQKEYVALAITLEQWSFARTQEWLTGVMAKQDPAQLQALLRAHGHAAVVVRTGLLELLQSKQAANAFTVPETFSFDVANIVHLQNRVQHVTLIACLVNIGVMLCQQKRLSLSQQEIRVLKERLDSALVGEAPTLALISASLADFLAECMATPSRASQGLSAWSPQDGELVTSMVAKTTNAEDPVFTAFQGKIVAALGQFCQTDAPKTVEEKPLFTSVTLQIVQGDVWAMGKQLWQLFLNNTAVFAQHYHRMVQEAAGRLEAGARPAAVDMDH</sequence>
<organism evidence="4">
    <name type="scientific">Eutreptiella gymnastica</name>
    <dbReference type="NCBI Taxonomy" id="73025"/>
    <lineage>
        <taxon>Eukaryota</taxon>
        <taxon>Discoba</taxon>
        <taxon>Euglenozoa</taxon>
        <taxon>Euglenida</taxon>
        <taxon>Spirocuta</taxon>
        <taxon>Euglenophyceae</taxon>
        <taxon>Eutreptiales</taxon>
        <taxon>Eutreptiaceae</taxon>
        <taxon>Eutreptiella</taxon>
    </lineage>
</organism>
<feature type="coiled-coil region" evidence="2">
    <location>
        <begin position="424"/>
        <end position="451"/>
    </location>
</feature>